<organism evidence="2 3">
    <name type="scientific">Gonium pectorale</name>
    <name type="common">Green alga</name>
    <dbReference type="NCBI Taxonomy" id="33097"/>
    <lineage>
        <taxon>Eukaryota</taxon>
        <taxon>Viridiplantae</taxon>
        <taxon>Chlorophyta</taxon>
        <taxon>core chlorophytes</taxon>
        <taxon>Chlorophyceae</taxon>
        <taxon>CS clade</taxon>
        <taxon>Chlamydomonadales</taxon>
        <taxon>Volvocaceae</taxon>
        <taxon>Gonium</taxon>
    </lineage>
</organism>
<sequence length="366" mass="39170">MLLASATKALDEADLYRPLGVLEAAYVNSATVEERAMEREAQRRTVLFTDQPNVNRPGLAAMLSYIPVKAANGGGGGGNSSGGAGAVPGGRIGGAAPHGHGHGFTGYFDAIPEEVSAASLQYAADSPLKPQQPTQLRAPTGAGDPWVGEPGAATGGGGEQWFGPASGTIGAPSYDVVDYFSTLGQNADKKLFYLNARQPSGPTDVVSPFDLVVVPYERVDRGGYWTMSALGAVRVEAGRSEEGQFTPLGEWIRLSTVYGLLRKLRFFRHFRAARAFRHWRAAVQRAAFTRTRAALAARLLAADPAFQPCLLAAGRLVQQMRDTAVVAITPRLDRLYTLEEFVAEQDHCRTEATLGLRPPPSPPPYY</sequence>
<dbReference type="AlphaFoldDB" id="A0A150G4H2"/>
<gene>
    <name evidence="2" type="ORF">GPECTOR_63g5</name>
</gene>
<name>A0A150G4H2_GONPE</name>
<keyword evidence="3" id="KW-1185">Reference proteome</keyword>
<evidence type="ECO:0000313" key="2">
    <source>
        <dbReference type="EMBL" id="KXZ44724.1"/>
    </source>
</evidence>
<reference evidence="3" key="1">
    <citation type="journal article" date="2016" name="Nat. Commun.">
        <title>The Gonium pectorale genome demonstrates co-option of cell cycle regulation during the evolution of multicellularity.</title>
        <authorList>
            <person name="Hanschen E.R."/>
            <person name="Marriage T.N."/>
            <person name="Ferris P.J."/>
            <person name="Hamaji T."/>
            <person name="Toyoda A."/>
            <person name="Fujiyama A."/>
            <person name="Neme R."/>
            <person name="Noguchi H."/>
            <person name="Minakuchi Y."/>
            <person name="Suzuki M."/>
            <person name="Kawai-Toyooka H."/>
            <person name="Smith D.R."/>
            <person name="Sparks H."/>
            <person name="Anderson J."/>
            <person name="Bakaric R."/>
            <person name="Luria V."/>
            <person name="Karger A."/>
            <person name="Kirschner M.W."/>
            <person name="Durand P.M."/>
            <person name="Michod R.E."/>
            <person name="Nozaki H."/>
            <person name="Olson B.J."/>
        </authorList>
    </citation>
    <scope>NUCLEOTIDE SEQUENCE [LARGE SCALE GENOMIC DNA]</scope>
    <source>
        <strain evidence="3">NIES-2863</strain>
    </source>
</reference>
<evidence type="ECO:0000313" key="3">
    <source>
        <dbReference type="Proteomes" id="UP000075714"/>
    </source>
</evidence>
<proteinExistence type="predicted"/>
<protein>
    <submittedName>
        <fullName evidence="2">Uncharacterized protein</fullName>
    </submittedName>
</protein>
<dbReference type="STRING" id="33097.A0A150G4H2"/>
<dbReference type="OrthoDB" id="447173at2759"/>
<comment type="caution">
    <text evidence="2">The sequence shown here is derived from an EMBL/GenBank/DDBJ whole genome shotgun (WGS) entry which is preliminary data.</text>
</comment>
<feature type="region of interest" description="Disordered" evidence="1">
    <location>
        <begin position="126"/>
        <end position="152"/>
    </location>
</feature>
<dbReference type="Proteomes" id="UP000075714">
    <property type="component" value="Unassembled WGS sequence"/>
</dbReference>
<accession>A0A150G4H2</accession>
<dbReference type="EMBL" id="LSYV01000064">
    <property type="protein sequence ID" value="KXZ44724.1"/>
    <property type="molecule type" value="Genomic_DNA"/>
</dbReference>
<evidence type="ECO:0000256" key="1">
    <source>
        <dbReference type="SAM" id="MobiDB-lite"/>
    </source>
</evidence>